<keyword evidence="2" id="KW-1185">Reference proteome</keyword>
<name>A0ACB8Y9E0_ARCLA</name>
<evidence type="ECO:0000313" key="1">
    <source>
        <dbReference type="EMBL" id="KAI3681471.1"/>
    </source>
</evidence>
<sequence>MTSEVGSSNGLLAPWLLTLEDGIPRPGPHNFRSLHTLLHYCTNSISCCSLSSKWCPSSCTPESTSTGGGPINHPTPYICNSHNAGSEKVVLKFRSVNNMVIARVNTGSDNKSWNAVTRTDHTNRGDLCIVIPGPRMLEIVVIKLIEPKMDEIPDR</sequence>
<dbReference type="Proteomes" id="UP001055879">
    <property type="component" value="Linkage Group LG13"/>
</dbReference>
<reference evidence="2" key="1">
    <citation type="journal article" date="2022" name="Mol. Ecol. Resour.">
        <title>The genomes of chicory, endive, great burdock and yacon provide insights into Asteraceae palaeo-polyploidization history and plant inulin production.</title>
        <authorList>
            <person name="Fan W."/>
            <person name="Wang S."/>
            <person name="Wang H."/>
            <person name="Wang A."/>
            <person name="Jiang F."/>
            <person name="Liu H."/>
            <person name="Zhao H."/>
            <person name="Xu D."/>
            <person name="Zhang Y."/>
        </authorList>
    </citation>
    <scope>NUCLEOTIDE SEQUENCE [LARGE SCALE GENOMIC DNA]</scope>
    <source>
        <strain evidence="2">cv. Niubang</strain>
    </source>
</reference>
<comment type="caution">
    <text evidence="1">The sequence shown here is derived from an EMBL/GenBank/DDBJ whole genome shotgun (WGS) entry which is preliminary data.</text>
</comment>
<reference evidence="1 2" key="2">
    <citation type="journal article" date="2022" name="Mol. Ecol. Resour.">
        <title>The genomes of chicory, endive, great burdock and yacon provide insights into Asteraceae paleo-polyploidization history and plant inulin production.</title>
        <authorList>
            <person name="Fan W."/>
            <person name="Wang S."/>
            <person name="Wang H."/>
            <person name="Wang A."/>
            <person name="Jiang F."/>
            <person name="Liu H."/>
            <person name="Zhao H."/>
            <person name="Xu D."/>
            <person name="Zhang Y."/>
        </authorList>
    </citation>
    <scope>NUCLEOTIDE SEQUENCE [LARGE SCALE GENOMIC DNA]</scope>
    <source>
        <strain evidence="2">cv. Niubang</strain>
    </source>
</reference>
<gene>
    <name evidence="1" type="ORF">L6452_36268</name>
</gene>
<accession>A0ACB8Y9E0</accession>
<dbReference type="EMBL" id="CM042059">
    <property type="protein sequence ID" value="KAI3681471.1"/>
    <property type="molecule type" value="Genomic_DNA"/>
</dbReference>
<proteinExistence type="predicted"/>
<protein>
    <submittedName>
        <fullName evidence="1">Uncharacterized protein</fullName>
    </submittedName>
</protein>
<evidence type="ECO:0000313" key="2">
    <source>
        <dbReference type="Proteomes" id="UP001055879"/>
    </source>
</evidence>
<organism evidence="1 2">
    <name type="scientific">Arctium lappa</name>
    <name type="common">Greater burdock</name>
    <name type="synonym">Lappa major</name>
    <dbReference type="NCBI Taxonomy" id="4217"/>
    <lineage>
        <taxon>Eukaryota</taxon>
        <taxon>Viridiplantae</taxon>
        <taxon>Streptophyta</taxon>
        <taxon>Embryophyta</taxon>
        <taxon>Tracheophyta</taxon>
        <taxon>Spermatophyta</taxon>
        <taxon>Magnoliopsida</taxon>
        <taxon>eudicotyledons</taxon>
        <taxon>Gunneridae</taxon>
        <taxon>Pentapetalae</taxon>
        <taxon>asterids</taxon>
        <taxon>campanulids</taxon>
        <taxon>Asterales</taxon>
        <taxon>Asteraceae</taxon>
        <taxon>Carduoideae</taxon>
        <taxon>Cardueae</taxon>
        <taxon>Arctiinae</taxon>
        <taxon>Arctium</taxon>
    </lineage>
</organism>